<dbReference type="InterPro" id="IPR050905">
    <property type="entry name" value="Plant_NBS-LRR"/>
</dbReference>
<keyword evidence="4" id="KW-0175">Coiled coil</keyword>
<evidence type="ECO:0000256" key="2">
    <source>
        <dbReference type="ARBA" id="ARBA00022821"/>
    </source>
</evidence>
<evidence type="ECO:0000313" key="6">
    <source>
        <dbReference type="EMBL" id="GMN19265.1"/>
    </source>
</evidence>
<dbReference type="Gene3D" id="1.10.8.430">
    <property type="entry name" value="Helical domain of apoptotic protease-activating factors"/>
    <property type="match status" value="1"/>
</dbReference>
<keyword evidence="1" id="KW-0547">Nucleotide-binding</keyword>
<dbReference type="GO" id="GO:0006952">
    <property type="term" value="P:defense response"/>
    <property type="evidence" value="ECO:0007669"/>
    <property type="project" value="UniProtKB-KW"/>
</dbReference>
<dbReference type="Proteomes" id="UP001187192">
    <property type="component" value="Unassembled WGS sequence"/>
</dbReference>
<dbReference type="GO" id="GO:0005524">
    <property type="term" value="F:ATP binding"/>
    <property type="evidence" value="ECO:0007669"/>
    <property type="project" value="UniProtKB-KW"/>
</dbReference>
<dbReference type="InterPro" id="IPR027417">
    <property type="entry name" value="P-loop_NTPase"/>
</dbReference>
<dbReference type="PRINTS" id="PR00364">
    <property type="entry name" value="DISEASERSIST"/>
</dbReference>
<gene>
    <name evidence="6" type="ORF">TIFTF001_039765</name>
</gene>
<dbReference type="PANTHER" id="PTHR33463">
    <property type="entry name" value="NB-ARC DOMAIN-CONTAINING PROTEIN-RELATED"/>
    <property type="match status" value="1"/>
</dbReference>
<evidence type="ECO:0000259" key="5">
    <source>
        <dbReference type="Pfam" id="PF00931"/>
    </source>
</evidence>
<protein>
    <recommendedName>
        <fullName evidence="5">NB-ARC domain-containing protein</fullName>
    </recommendedName>
</protein>
<organism evidence="6 7">
    <name type="scientific">Ficus carica</name>
    <name type="common">Common fig</name>
    <dbReference type="NCBI Taxonomy" id="3494"/>
    <lineage>
        <taxon>Eukaryota</taxon>
        <taxon>Viridiplantae</taxon>
        <taxon>Streptophyta</taxon>
        <taxon>Embryophyta</taxon>
        <taxon>Tracheophyta</taxon>
        <taxon>Spermatophyta</taxon>
        <taxon>Magnoliopsida</taxon>
        <taxon>eudicotyledons</taxon>
        <taxon>Gunneridae</taxon>
        <taxon>Pentapetalae</taxon>
        <taxon>rosids</taxon>
        <taxon>fabids</taxon>
        <taxon>Rosales</taxon>
        <taxon>Moraceae</taxon>
        <taxon>Ficeae</taxon>
        <taxon>Ficus</taxon>
    </lineage>
</organism>
<dbReference type="EMBL" id="BTGU01001233">
    <property type="protein sequence ID" value="GMN19265.1"/>
    <property type="molecule type" value="Genomic_DNA"/>
</dbReference>
<keyword evidence="2" id="KW-0611">Plant defense</keyword>
<feature type="domain" description="NB-ARC" evidence="5">
    <location>
        <begin position="165"/>
        <end position="328"/>
    </location>
</feature>
<dbReference type="PANTHER" id="PTHR33463:SF198">
    <property type="entry name" value="RPP4C3"/>
    <property type="match status" value="1"/>
</dbReference>
<evidence type="ECO:0000256" key="4">
    <source>
        <dbReference type="SAM" id="Coils"/>
    </source>
</evidence>
<feature type="coiled-coil region" evidence="4">
    <location>
        <begin position="37"/>
        <end position="71"/>
    </location>
</feature>
<dbReference type="Gene3D" id="3.40.50.300">
    <property type="entry name" value="P-loop containing nucleotide triphosphate hydrolases"/>
    <property type="match status" value="1"/>
</dbReference>
<dbReference type="AlphaFoldDB" id="A0AA87YUW1"/>
<dbReference type="GO" id="GO:0043531">
    <property type="term" value="F:ADP binding"/>
    <property type="evidence" value="ECO:0007669"/>
    <property type="project" value="InterPro"/>
</dbReference>
<dbReference type="InterPro" id="IPR042197">
    <property type="entry name" value="Apaf_helical"/>
</dbReference>
<keyword evidence="7" id="KW-1185">Reference proteome</keyword>
<evidence type="ECO:0000256" key="1">
    <source>
        <dbReference type="ARBA" id="ARBA00022741"/>
    </source>
</evidence>
<comment type="caution">
    <text evidence="6">The sequence shown here is derived from an EMBL/GenBank/DDBJ whole genome shotgun (WGS) entry which is preliminary data.</text>
</comment>
<feature type="non-terminal residue" evidence="6">
    <location>
        <position position="615"/>
    </location>
</feature>
<dbReference type="Pfam" id="PF00931">
    <property type="entry name" value="NB-ARC"/>
    <property type="match status" value="1"/>
</dbReference>
<name>A0AA87YUW1_FICCA</name>
<dbReference type="InterPro" id="IPR002182">
    <property type="entry name" value="NB-ARC"/>
</dbReference>
<dbReference type="SUPFAM" id="SSF52540">
    <property type="entry name" value="P-loop containing nucleoside triphosphate hydrolases"/>
    <property type="match status" value="1"/>
</dbReference>
<evidence type="ECO:0000313" key="7">
    <source>
        <dbReference type="Proteomes" id="UP001187192"/>
    </source>
</evidence>
<sequence length="615" mass="69974">MDFLIGITASVVTKVAEYTVNPVCRQLGYLFYYKSNIENLEAQIQQLGYARDRLQHRVDEARRNGKEIEADVEDWLSSADRIKEESENFLQSEDHAKTGCTSSGSFPNLVSRHQLSRKAKKTVHVVKGEILNVEKFNRVSFSPCIETSIVNKGYQVFESRVRIMRGIMEALKDVNVRMIGMYGMGGIGKTVLAKEVAKVAKEEKLFDKVAITTVSQNPDHESIQQEIAEQVGLEKFSAIKSKLVRANRLRQRLSQEKNILVILDDVWNELDLSDVGMDFAEDQKGCKILLTSRFLNVLRDSMGVERIIKVRVLSDAEGIDLFKKNVGSSGENVDFQPLVKDIVKECAGLPIAITTVAHALTNKRLSTWEDALRRLKRSILTGIEGMDKKVYASIKLSYDFLEGNEEAKSLLLLSSLHEEDAEIEIKDLMIYGVGWGLFQHVYTLEEARNTVCSLVDELKARCLLLEGYNHDRVKMHDVVRDVMISIASQDRRMHNIANIEKFDEEFSTKKRHVDSTAVSLLVPRHHNKLPERLDCPQLELLFVFTRSQNYLQIPRSQNYLQIPEKFLEEKRELKVVRLDRVDVGLLPASFCLLRNLQTLCLSRCRGSAAVIGELK</sequence>
<accession>A0AA87YUW1</accession>
<keyword evidence="3" id="KW-0067">ATP-binding</keyword>
<reference evidence="6" key="1">
    <citation type="submission" date="2023-07" db="EMBL/GenBank/DDBJ databases">
        <title>draft genome sequence of fig (Ficus carica).</title>
        <authorList>
            <person name="Takahashi T."/>
            <person name="Nishimura K."/>
        </authorList>
    </citation>
    <scope>NUCLEOTIDE SEQUENCE</scope>
</reference>
<proteinExistence type="predicted"/>
<dbReference type="FunFam" id="3.40.50.300:FF:001091">
    <property type="entry name" value="Probable disease resistance protein At1g61300"/>
    <property type="match status" value="1"/>
</dbReference>
<evidence type="ECO:0000256" key="3">
    <source>
        <dbReference type="ARBA" id="ARBA00022840"/>
    </source>
</evidence>